<dbReference type="AlphaFoldDB" id="A0A3L6RM64"/>
<reference evidence="2" key="1">
    <citation type="journal article" date="2019" name="Nat. Commun.">
        <title>The genome of broomcorn millet.</title>
        <authorList>
            <person name="Zou C."/>
            <person name="Miki D."/>
            <person name="Li D."/>
            <person name="Tang Q."/>
            <person name="Xiao L."/>
            <person name="Rajput S."/>
            <person name="Deng P."/>
            <person name="Jia W."/>
            <person name="Huang R."/>
            <person name="Zhang M."/>
            <person name="Sun Y."/>
            <person name="Hu J."/>
            <person name="Fu X."/>
            <person name="Schnable P.S."/>
            <person name="Li F."/>
            <person name="Zhang H."/>
            <person name="Feng B."/>
            <person name="Zhu X."/>
            <person name="Liu R."/>
            <person name="Schnable J.C."/>
            <person name="Zhu J.-K."/>
            <person name="Zhang H."/>
        </authorList>
    </citation>
    <scope>NUCLEOTIDE SEQUENCE [LARGE SCALE GENOMIC DNA]</scope>
</reference>
<name>A0A3L6RM64_PANMI</name>
<organism evidence="1 2">
    <name type="scientific">Panicum miliaceum</name>
    <name type="common">Proso millet</name>
    <name type="synonym">Broomcorn millet</name>
    <dbReference type="NCBI Taxonomy" id="4540"/>
    <lineage>
        <taxon>Eukaryota</taxon>
        <taxon>Viridiplantae</taxon>
        <taxon>Streptophyta</taxon>
        <taxon>Embryophyta</taxon>
        <taxon>Tracheophyta</taxon>
        <taxon>Spermatophyta</taxon>
        <taxon>Magnoliopsida</taxon>
        <taxon>Liliopsida</taxon>
        <taxon>Poales</taxon>
        <taxon>Poaceae</taxon>
        <taxon>PACMAD clade</taxon>
        <taxon>Panicoideae</taxon>
        <taxon>Panicodae</taxon>
        <taxon>Paniceae</taxon>
        <taxon>Panicinae</taxon>
        <taxon>Panicum</taxon>
        <taxon>Panicum sect. Panicum</taxon>
    </lineage>
</organism>
<dbReference type="OrthoDB" id="10574467at2759"/>
<evidence type="ECO:0000313" key="2">
    <source>
        <dbReference type="Proteomes" id="UP000275267"/>
    </source>
</evidence>
<dbReference type="EMBL" id="PQIB02000007">
    <property type="protein sequence ID" value="RLN06916.1"/>
    <property type="molecule type" value="Genomic_DNA"/>
</dbReference>
<protein>
    <submittedName>
        <fullName evidence="1">Uncharacterized protein</fullName>
    </submittedName>
</protein>
<sequence length="121" mass="12884">MAACKRQRCDTELRLGGGCTDDASPPPRERECKMAATTSAAPYYDGDRLLQELMVEASGRGDATGAAEVQAGAIIGMARRAAGARPSDRAAAGRRRSLRWFLQRRREARSERGGGASSPSS</sequence>
<evidence type="ECO:0000313" key="1">
    <source>
        <dbReference type="EMBL" id="RLN06916.1"/>
    </source>
</evidence>
<accession>A0A3L6RM64</accession>
<keyword evidence="2" id="KW-1185">Reference proteome</keyword>
<dbReference type="Proteomes" id="UP000275267">
    <property type="component" value="Unassembled WGS sequence"/>
</dbReference>
<gene>
    <name evidence="1" type="ORF">C2845_PM11G15150</name>
</gene>
<proteinExistence type="predicted"/>
<comment type="caution">
    <text evidence="1">The sequence shown here is derived from an EMBL/GenBank/DDBJ whole genome shotgun (WGS) entry which is preliminary data.</text>
</comment>